<feature type="domain" description="Glucose-methanol-choline oxidoreductase N-terminal" evidence="7">
    <location>
        <begin position="52"/>
        <end position="116"/>
    </location>
</feature>
<dbReference type="InterPro" id="IPR036188">
    <property type="entry name" value="FAD/NAD-bd_sf"/>
</dbReference>
<reference evidence="8 9" key="1">
    <citation type="submission" date="2019-01" db="EMBL/GenBank/DDBJ databases">
        <title>Draft genome sequences of three monokaryotic isolates of the white-rot basidiomycete fungus Dichomitus squalens.</title>
        <authorList>
            <consortium name="DOE Joint Genome Institute"/>
            <person name="Lopez S.C."/>
            <person name="Andreopoulos B."/>
            <person name="Pangilinan J."/>
            <person name="Lipzen A."/>
            <person name="Riley R."/>
            <person name="Ahrendt S."/>
            <person name="Ng V."/>
            <person name="Barry K."/>
            <person name="Daum C."/>
            <person name="Grigoriev I.V."/>
            <person name="Hilden K.S."/>
            <person name="Makela M.R."/>
            <person name="de Vries R.P."/>
        </authorList>
    </citation>
    <scope>NUCLEOTIDE SEQUENCE [LARGE SCALE GENOMIC DNA]</scope>
    <source>
        <strain evidence="8 9">CBS 464.89</strain>
    </source>
</reference>
<keyword evidence="9" id="KW-1185">Reference proteome</keyword>
<organism evidence="8 9">
    <name type="scientific">Dichomitus squalens</name>
    <dbReference type="NCBI Taxonomy" id="114155"/>
    <lineage>
        <taxon>Eukaryota</taxon>
        <taxon>Fungi</taxon>
        <taxon>Dikarya</taxon>
        <taxon>Basidiomycota</taxon>
        <taxon>Agaricomycotina</taxon>
        <taxon>Agaricomycetes</taxon>
        <taxon>Polyporales</taxon>
        <taxon>Polyporaceae</taxon>
        <taxon>Dichomitus</taxon>
    </lineage>
</organism>
<dbReference type="PANTHER" id="PTHR11552">
    <property type="entry name" value="GLUCOSE-METHANOL-CHOLINE GMC OXIDOREDUCTASE"/>
    <property type="match status" value="1"/>
</dbReference>
<dbReference type="GO" id="GO:0050660">
    <property type="term" value="F:flavin adenine dinucleotide binding"/>
    <property type="evidence" value="ECO:0007669"/>
    <property type="project" value="InterPro"/>
</dbReference>
<dbReference type="EMBL" id="ML145218">
    <property type="protein sequence ID" value="TBU53300.1"/>
    <property type="molecule type" value="Genomic_DNA"/>
</dbReference>
<evidence type="ECO:0000256" key="4">
    <source>
        <dbReference type="ARBA" id="ARBA00022729"/>
    </source>
</evidence>
<dbReference type="OMA" id="CANAMGM"/>
<keyword evidence="3" id="KW-0285">Flavoprotein</keyword>
<dbReference type="GO" id="GO:0016614">
    <property type="term" value="F:oxidoreductase activity, acting on CH-OH group of donors"/>
    <property type="evidence" value="ECO:0007669"/>
    <property type="project" value="InterPro"/>
</dbReference>
<dbReference type="AlphaFoldDB" id="A0A4Q9PEG2"/>
<proteinExistence type="inferred from homology"/>
<accession>A0A4Q9PEG2</accession>
<dbReference type="STRING" id="114155.A0A4Q9PEG2"/>
<evidence type="ECO:0000256" key="3">
    <source>
        <dbReference type="ARBA" id="ARBA00022630"/>
    </source>
</evidence>
<dbReference type="SUPFAM" id="SSF54373">
    <property type="entry name" value="FAD-linked reductases, C-terminal domain"/>
    <property type="match status" value="1"/>
</dbReference>
<name>A0A4Q9PEG2_9APHY</name>
<dbReference type="PANTHER" id="PTHR11552:SF201">
    <property type="entry name" value="GLUCOSE-METHANOL-CHOLINE OXIDOREDUCTASE N-TERMINAL DOMAIN-CONTAINING PROTEIN"/>
    <property type="match status" value="1"/>
</dbReference>
<protein>
    <recommendedName>
        <fullName evidence="7">Glucose-methanol-choline oxidoreductase N-terminal domain-containing protein</fullName>
    </recommendedName>
</protein>
<evidence type="ECO:0000313" key="9">
    <source>
        <dbReference type="Proteomes" id="UP000292082"/>
    </source>
</evidence>
<evidence type="ECO:0000256" key="2">
    <source>
        <dbReference type="ARBA" id="ARBA00010790"/>
    </source>
</evidence>
<evidence type="ECO:0000256" key="5">
    <source>
        <dbReference type="ARBA" id="ARBA00022827"/>
    </source>
</evidence>
<evidence type="ECO:0000256" key="6">
    <source>
        <dbReference type="ARBA" id="ARBA00023002"/>
    </source>
</evidence>
<gene>
    <name evidence="8" type="ORF">BD310DRAFT_952166</name>
</gene>
<comment type="similarity">
    <text evidence="2">Belongs to the GMC oxidoreductase family.</text>
</comment>
<keyword evidence="4" id="KW-0732">Signal</keyword>
<sequence length="250" mass="27306">MNKPQREALAGLFKSAANIDPRKGTRSTAPTLSIFLALVRPNLTVITAAYVIATGVESEHGGDVHVVHAAKEVILTVKSPHILELSGIGNRNVLEPLGIPLQVDLPSVGENLQDHLIFTSCVFPEKQLVPSLACTGITFLSLHMFSDWADELIEKVEKRIEQNVDKLSPGLKEQYELQLKLLKDKNVPDLEIVVFPVNVHPAGPLKPHIGLLPSIGHPFSRGTIHASSSDPKVQPTIEPNYLTEEIDINI</sequence>
<dbReference type="Gene3D" id="3.30.560.10">
    <property type="entry name" value="Glucose Oxidase, domain 3"/>
    <property type="match status" value="1"/>
</dbReference>
<keyword evidence="6" id="KW-0560">Oxidoreductase</keyword>
<dbReference type="Proteomes" id="UP000292082">
    <property type="component" value="Unassembled WGS sequence"/>
</dbReference>
<dbReference type="Gene3D" id="3.50.50.60">
    <property type="entry name" value="FAD/NAD(P)-binding domain"/>
    <property type="match status" value="1"/>
</dbReference>
<evidence type="ECO:0000256" key="1">
    <source>
        <dbReference type="ARBA" id="ARBA00001974"/>
    </source>
</evidence>
<keyword evidence="5" id="KW-0274">FAD</keyword>
<dbReference type="InterPro" id="IPR000172">
    <property type="entry name" value="GMC_OxRdtase_N"/>
</dbReference>
<dbReference type="Pfam" id="PF00732">
    <property type="entry name" value="GMC_oxred_N"/>
    <property type="match status" value="1"/>
</dbReference>
<dbReference type="SUPFAM" id="SSF51905">
    <property type="entry name" value="FAD/NAD(P)-binding domain"/>
    <property type="match status" value="1"/>
</dbReference>
<comment type="cofactor">
    <cofactor evidence="1">
        <name>FAD</name>
        <dbReference type="ChEBI" id="CHEBI:57692"/>
    </cofactor>
</comment>
<evidence type="ECO:0000259" key="7">
    <source>
        <dbReference type="Pfam" id="PF00732"/>
    </source>
</evidence>
<evidence type="ECO:0000313" key="8">
    <source>
        <dbReference type="EMBL" id="TBU53300.1"/>
    </source>
</evidence>
<dbReference type="InterPro" id="IPR012132">
    <property type="entry name" value="GMC_OxRdtase"/>
</dbReference>